<dbReference type="InterPro" id="IPR001680">
    <property type="entry name" value="WD40_rpt"/>
</dbReference>
<dbReference type="InterPro" id="IPR020472">
    <property type="entry name" value="WD40_PAC1"/>
</dbReference>
<dbReference type="VEuPathDB" id="MicrosporidiaDB:NCER_100939"/>
<evidence type="ECO:0000313" key="5">
    <source>
        <dbReference type="Proteomes" id="UP000034350"/>
    </source>
</evidence>
<dbReference type="InterPro" id="IPR019775">
    <property type="entry name" value="WD40_repeat_CS"/>
</dbReference>
<keyword evidence="1 3" id="KW-0853">WD repeat</keyword>
<evidence type="ECO:0000256" key="3">
    <source>
        <dbReference type="PROSITE-ProRule" id="PRU00221"/>
    </source>
</evidence>
<dbReference type="GeneID" id="36319441"/>
<evidence type="ECO:0000313" key="4">
    <source>
        <dbReference type="EMBL" id="KKO76542.1"/>
    </source>
</evidence>
<accession>A0A0F9YVW9</accession>
<keyword evidence="2" id="KW-0677">Repeat</keyword>
<dbReference type="PROSITE" id="PS50082">
    <property type="entry name" value="WD_REPEATS_2"/>
    <property type="match status" value="4"/>
</dbReference>
<gene>
    <name evidence="4" type="ORF">AAJ76_200077996</name>
</gene>
<keyword evidence="5" id="KW-1185">Reference proteome</keyword>
<dbReference type="SMART" id="SM00320">
    <property type="entry name" value="WD40"/>
    <property type="match status" value="6"/>
</dbReference>
<dbReference type="VEuPathDB" id="MicrosporidiaDB:AAJ76_200077996"/>
<dbReference type="OrthoDB" id="7875889at2759"/>
<dbReference type="EMBL" id="JPQZ01000002">
    <property type="protein sequence ID" value="KKO76542.1"/>
    <property type="molecule type" value="Genomic_DNA"/>
</dbReference>
<feature type="repeat" description="WD" evidence="3">
    <location>
        <begin position="105"/>
        <end position="139"/>
    </location>
</feature>
<feature type="repeat" description="WD" evidence="3">
    <location>
        <begin position="63"/>
        <end position="104"/>
    </location>
</feature>
<proteinExistence type="predicted"/>
<comment type="caution">
    <text evidence="4">The sequence shown here is derived from an EMBL/GenBank/DDBJ whole genome shotgun (WGS) entry which is preliminary data.</text>
</comment>
<dbReference type="PROSITE" id="PS50294">
    <property type="entry name" value="WD_REPEATS_REGION"/>
    <property type="match status" value="3"/>
</dbReference>
<reference evidence="4 5" key="1">
    <citation type="journal article" date="2015" name="Environ. Microbiol.">
        <title>Genome analyses suggest the presence of polyploidy and recent human-driven expansions in eight global populations of the honeybee pathogen Nosema ceranae.</title>
        <authorList>
            <person name="Pelin A."/>
            <person name="Selman M."/>
            <person name="Aris-Brosou S."/>
            <person name="Farinelli L."/>
            <person name="Corradi N."/>
        </authorList>
    </citation>
    <scope>NUCLEOTIDE SEQUENCE [LARGE SCALE GENOMIC DNA]</scope>
    <source>
        <strain evidence="4 5">PA08 1199</strain>
    </source>
</reference>
<dbReference type="Pfam" id="PF00400">
    <property type="entry name" value="WD40"/>
    <property type="match status" value="4"/>
</dbReference>
<dbReference type="InterPro" id="IPR015943">
    <property type="entry name" value="WD40/YVTN_repeat-like_dom_sf"/>
</dbReference>
<dbReference type="PANTHER" id="PTHR19848">
    <property type="entry name" value="WD40 REPEAT PROTEIN"/>
    <property type="match status" value="1"/>
</dbReference>
<sequence length="337" mass="37181">MSKSDLRVLEPLSAHKASVTCIQKLRNGSSNVLFSSSKDRSVFYWALNSNVDSEFGKLYKEFGRKHKKNITSIALSSNGDMLVSVGADKVGYIWDVKSKEATAVLRGHDRDILAVAINKDDNKICTGSVDCSIKLWNTRGELINTFGPGYENCHKSWVTCLAFDSMNENILYSGSKDGTVKIWNVEDGTLLRTFIEGNVLDYQRYEKESGEKPKDYDLALSVTCLAFCEGGNLLIYGGKNNKVYIVKLDTNECVGTVIVENIVRSVTSFESFAGIAIGTDDAIYVYDVCNKTIIATFSLLSIGKGISCNSIVSKEDILYCGLSNGQILSLEYSRRSE</sequence>
<protein>
    <submittedName>
        <fullName evidence="4">Guanine nucleotide binding protein beta subunit</fullName>
    </submittedName>
</protein>
<feature type="repeat" description="WD" evidence="3">
    <location>
        <begin position="12"/>
        <end position="49"/>
    </location>
</feature>
<evidence type="ECO:0000256" key="2">
    <source>
        <dbReference type="ARBA" id="ARBA00022737"/>
    </source>
</evidence>
<dbReference type="Proteomes" id="UP000034350">
    <property type="component" value="Unassembled WGS sequence"/>
</dbReference>
<name>A0A0F9YVW9_9MICR</name>
<dbReference type="RefSeq" id="XP_024332284.1">
    <property type="nucleotide sequence ID" value="XM_024474517.1"/>
</dbReference>
<dbReference type="InterPro" id="IPR036322">
    <property type="entry name" value="WD40_repeat_dom_sf"/>
</dbReference>
<dbReference type="AlphaFoldDB" id="A0A0F9YVW9"/>
<dbReference type="SUPFAM" id="SSF50978">
    <property type="entry name" value="WD40 repeat-like"/>
    <property type="match status" value="1"/>
</dbReference>
<dbReference type="PANTHER" id="PTHR19848:SF8">
    <property type="entry name" value="F-BOX AND WD REPEAT DOMAIN CONTAINING 7"/>
    <property type="match status" value="1"/>
</dbReference>
<evidence type="ECO:0000256" key="1">
    <source>
        <dbReference type="ARBA" id="ARBA00022574"/>
    </source>
</evidence>
<dbReference type="VEuPathDB" id="MicrosporidiaDB:G9O61_00g006220"/>
<dbReference type="PROSITE" id="PS00678">
    <property type="entry name" value="WD_REPEATS_1"/>
    <property type="match status" value="2"/>
</dbReference>
<dbReference type="Gene3D" id="2.130.10.10">
    <property type="entry name" value="YVTN repeat-like/Quinoprotein amine dehydrogenase"/>
    <property type="match status" value="1"/>
</dbReference>
<organism evidence="4 5">
    <name type="scientific">Vairimorpha ceranae</name>
    <dbReference type="NCBI Taxonomy" id="40302"/>
    <lineage>
        <taxon>Eukaryota</taxon>
        <taxon>Fungi</taxon>
        <taxon>Fungi incertae sedis</taxon>
        <taxon>Microsporidia</taxon>
        <taxon>Nosematidae</taxon>
        <taxon>Vairimorpha</taxon>
    </lineage>
</organism>
<dbReference type="PRINTS" id="PR00320">
    <property type="entry name" value="GPROTEINBRPT"/>
</dbReference>
<feature type="repeat" description="WD" evidence="3">
    <location>
        <begin position="151"/>
        <end position="193"/>
    </location>
</feature>